<dbReference type="InterPro" id="IPR003439">
    <property type="entry name" value="ABC_transporter-like_ATP-bd"/>
</dbReference>
<dbReference type="Proteomes" id="UP000051984">
    <property type="component" value="Unassembled WGS sequence"/>
</dbReference>
<evidence type="ECO:0000313" key="7">
    <source>
        <dbReference type="Proteomes" id="UP000051984"/>
    </source>
</evidence>
<dbReference type="SUPFAM" id="SSF52540">
    <property type="entry name" value="P-loop containing nucleoside triphosphate hydrolases"/>
    <property type="match status" value="1"/>
</dbReference>
<evidence type="ECO:0000256" key="4">
    <source>
        <dbReference type="ARBA" id="ARBA00022840"/>
    </source>
</evidence>
<dbReference type="EMBL" id="AZCT01000012">
    <property type="protein sequence ID" value="KRK11931.1"/>
    <property type="molecule type" value="Genomic_DNA"/>
</dbReference>
<feature type="domain" description="ABC transporter" evidence="5">
    <location>
        <begin position="2"/>
        <end position="226"/>
    </location>
</feature>
<comment type="similarity">
    <text evidence="1">Belongs to the ABC transporter superfamily.</text>
</comment>
<dbReference type="GO" id="GO:0016887">
    <property type="term" value="F:ATP hydrolysis activity"/>
    <property type="evidence" value="ECO:0007669"/>
    <property type="project" value="InterPro"/>
</dbReference>
<keyword evidence="3" id="KW-0547">Nucleotide-binding</keyword>
<dbReference type="AlphaFoldDB" id="A0A0R1ERE4"/>
<dbReference type="InterPro" id="IPR003593">
    <property type="entry name" value="AAA+_ATPase"/>
</dbReference>
<protein>
    <submittedName>
        <fullName evidence="6">ABC-type multidrug transport system, ATPase component</fullName>
    </submittedName>
</protein>
<organism evidence="6 7">
    <name type="scientific">Lacticaseibacillus zeae DSM 20178 = KCTC 3804</name>
    <dbReference type="NCBI Taxonomy" id="1423816"/>
    <lineage>
        <taxon>Bacteria</taxon>
        <taxon>Bacillati</taxon>
        <taxon>Bacillota</taxon>
        <taxon>Bacilli</taxon>
        <taxon>Lactobacillales</taxon>
        <taxon>Lactobacillaceae</taxon>
        <taxon>Lacticaseibacillus</taxon>
    </lineage>
</organism>
<dbReference type="GO" id="GO:0005524">
    <property type="term" value="F:ATP binding"/>
    <property type="evidence" value="ECO:0007669"/>
    <property type="project" value="UniProtKB-KW"/>
</dbReference>
<accession>A0A0R1ERE4</accession>
<evidence type="ECO:0000256" key="2">
    <source>
        <dbReference type="ARBA" id="ARBA00022448"/>
    </source>
</evidence>
<dbReference type="PROSITE" id="PS00211">
    <property type="entry name" value="ABC_TRANSPORTER_1"/>
    <property type="match status" value="1"/>
</dbReference>
<name>A0A0R1ERE4_LACZE</name>
<dbReference type="PROSITE" id="PS50893">
    <property type="entry name" value="ABC_TRANSPORTER_2"/>
    <property type="match status" value="1"/>
</dbReference>
<reference evidence="6 7" key="1">
    <citation type="journal article" date="2015" name="Genome Announc.">
        <title>Expanding the biotechnology potential of lactobacilli through comparative genomics of 213 strains and associated genera.</title>
        <authorList>
            <person name="Sun Z."/>
            <person name="Harris H.M."/>
            <person name="McCann A."/>
            <person name="Guo C."/>
            <person name="Argimon S."/>
            <person name="Zhang W."/>
            <person name="Yang X."/>
            <person name="Jeffery I.B."/>
            <person name="Cooney J.C."/>
            <person name="Kagawa T.F."/>
            <person name="Liu W."/>
            <person name="Song Y."/>
            <person name="Salvetti E."/>
            <person name="Wrobel A."/>
            <person name="Rasinkangas P."/>
            <person name="Parkhill J."/>
            <person name="Rea M.C."/>
            <person name="O'Sullivan O."/>
            <person name="Ritari J."/>
            <person name="Douillard F.P."/>
            <person name="Paul Ross R."/>
            <person name="Yang R."/>
            <person name="Briner A.E."/>
            <person name="Felis G.E."/>
            <person name="de Vos W.M."/>
            <person name="Barrangou R."/>
            <person name="Klaenhammer T.R."/>
            <person name="Caufield P.W."/>
            <person name="Cui Y."/>
            <person name="Zhang H."/>
            <person name="O'Toole P.W."/>
        </authorList>
    </citation>
    <scope>NUCLEOTIDE SEQUENCE [LARGE SCALE GENOMIC DNA]</scope>
    <source>
        <strain evidence="6 7">DSM 20178</strain>
    </source>
</reference>
<dbReference type="SMART" id="SM00382">
    <property type="entry name" value="AAA"/>
    <property type="match status" value="1"/>
</dbReference>
<evidence type="ECO:0000256" key="1">
    <source>
        <dbReference type="ARBA" id="ARBA00005417"/>
    </source>
</evidence>
<keyword evidence="4" id="KW-0067">ATP-binding</keyword>
<gene>
    <name evidence="6" type="ORF">FD51_GL000717</name>
</gene>
<dbReference type="PANTHER" id="PTHR43335:SF4">
    <property type="entry name" value="ABC TRANSPORTER, ATP-BINDING PROTEIN"/>
    <property type="match status" value="1"/>
</dbReference>
<dbReference type="InterPro" id="IPR017871">
    <property type="entry name" value="ABC_transporter-like_CS"/>
</dbReference>
<comment type="caution">
    <text evidence="6">The sequence shown here is derived from an EMBL/GenBank/DDBJ whole genome shotgun (WGS) entry which is preliminary data.</text>
</comment>
<dbReference type="eggNOG" id="COG1131">
    <property type="taxonomic scope" value="Bacteria"/>
</dbReference>
<evidence type="ECO:0000256" key="3">
    <source>
        <dbReference type="ARBA" id="ARBA00022741"/>
    </source>
</evidence>
<dbReference type="Gene3D" id="3.40.50.300">
    <property type="entry name" value="P-loop containing nucleotide triphosphate hydrolases"/>
    <property type="match status" value="1"/>
</dbReference>
<dbReference type="InterPro" id="IPR027417">
    <property type="entry name" value="P-loop_NTPase"/>
</dbReference>
<keyword evidence="2" id="KW-0813">Transport</keyword>
<dbReference type="RefSeq" id="WP_029345592.1">
    <property type="nucleotide sequence ID" value="NZ_AZCT01000012.1"/>
</dbReference>
<dbReference type="PANTHER" id="PTHR43335">
    <property type="entry name" value="ABC TRANSPORTER, ATP-BINDING PROTEIN"/>
    <property type="match status" value="1"/>
</dbReference>
<dbReference type="Pfam" id="PF00005">
    <property type="entry name" value="ABC_tran"/>
    <property type="match status" value="1"/>
</dbReference>
<dbReference type="PATRIC" id="fig|1423816.3.peg.724"/>
<evidence type="ECO:0000313" key="6">
    <source>
        <dbReference type="EMBL" id="KRK11931.1"/>
    </source>
</evidence>
<evidence type="ECO:0000259" key="5">
    <source>
        <dbReference type="PROSITE" id="PS50893"/>
    </source>
</evidence>
<proteinExistence type="inferred from homology"/>
<sequence>MLTVNNLDKWFGRKQALHQISFEIKPGRVVGLIGANGAGKTTIMKTILGISSFIGDIRLNDQKITVDNHDALKDVGALIEYPGLYPYLTGREQLHLFTRGTDRRAKVDKVIEEMHLTAYADAKAKHYSLGMKQKLGIALALVNQPSLVILDEPMNGLDPKATRELRELILQKKAEGISFLISSHILSELQKVADDVVIINHGHLVTSNTMSAVLARNESYLLLRTDQNDRAAQLLVQKGYQATVEEGSVKIARNSIQNMTSLLHAVLDQNIAIHDIHEQQDDLENSLLGIIE</sequence>